<proteinExistence type="predicted"/>
<reference evidence="2 3" key="1">
    <citation type="journal article" date="2014" name="PLoS Genet.">
        <title>The Genome of Spironucleus salmonicida Highlights a Fish Pathogen Adapted to Fluctuating Environments.</title>
        <authorList>
            <person name="Xu F."/>
            <person name="Jerlstrom-Hultqvist J."/>
            <person name="Einarsson E."/>
            <person name="Astvaldsson A."/>
            <person name="Svard S.G."/>
            <person name="Andersson J.O."/>
        </authorList>
    </citation>
    <scope>NUCLEOTIDE SEQUENCE</scope>
    <source>
        <strain evidence="3">ATCC 50377</strain>
    </source>
</reference>
<dbReference type="Proteomes" id="UP000018208">
    <property type="component" value="Unassembled WGS sequence"/>
</dbReference>
<evidence type="ECO:0000256" key="1">
    <source>
        <dbReference type="SAM" id="Coils"/>
    </source>
</evidence>
<evidence type="ECO:0000313" key="3">
    <source>
        <dbReference type="EMBL" id="KAH0574453.1"/>
    </source>
</evidence>
<sequence>MSDIDNFINQIDTFTDQQLCCQICVKLEDQINVYMDVIKEQENQIYSLEQQLQSAEEKAKNELRSEAERRIREKLIVQLKQQLQIELRPQIVAEIRTNYLGALSAEEREALTQDLRKQIYKQSLFEARNELESEVQNRVKEEKEKLRVKLAEVQQLKENLENTSKLKVLETKHKKEIQNIHNLHSREVANLKVNVQNLKKKQQEMTDELNIQREKFFIQKETLEQRIIELQVTSQTAEKMAKDQMSRSIQYENDSVKVIQNLLSSQILDKGHFGFNSQVQQTEKQLSSSIFRTPQHDININKQQQSVSPIREQVQNLEKSYEIVKLEEKKNQIRHIVEDHLENEQLQQEIFENLPPISLPDNKIGNMLESAFQFVFDYWDKIEESYKHRIHWMRQIQEFMQIQRHDQSLKYAQTELLRLRDLEKAQGSVLRLIQSRESQKLNKETKSLNQQIMQQMRSQIVKYKGIDYKMIMEAENALD</sequence>
<gene>
    <name evidence="2" type="ORF">SS50377_14027</name>
    <name evidence="3" type="ORF">SS50377_24411</name>
</gene>
<evidence type="ECO:0000313" key="4">
    <source>
        <dbReference type="Proteomes" id="UP000018208"/>
    </source>
</evidence>
<keyword evidence="1" id="KW-0175">Coiled coil</keyword>
<evidence type="ECO:0000313" key="2">
    <source>
        <dbReference type="EMBL" id="EST46039.1"/>
    </source>
</evidence>
<feature type="coiled-coil region" evidence="1">
    <location>
        <begin position="24"/>
        <end position="69"/>
    </location>
</feature>
<protein>
    <submittedName>
        <fullName evidence="2">Uncharacterized protein</fullName>
    </submittedName>
</protein>
<dbReference type="OrthoDB" id="417877at2759"/>
<dbReference type="EMBL" id="AUWU02000004">
    <property type="protein sequence ID" value="KAH0574453.1"/>
    <property type="molecule type" value="Genomic_DNA"/>
</dbReference>
<feature type="coiled-coil region" evidence="1">
    <location>
        <begin position="124"/>
        <end position="240"/>
    </location>
</feature>
<dbReference type="EMBL" id="KI546085">
    <property type="protein sequence ID" value="EST46039.1"/>
    <property type="molecule type" value="Genomic_DNA"/>
</dbReference>
<accession>V6LYY0</accession>
<keyword evidence="4" id="KW-1185">Reference proteome</keyword>
<organism evidence="2">
    <name type="scientific">Spironucleus salmonicida</name>
    <dbReference type="NCBI Taxonomy" id="348837"/>
    <lineage>
        <taxon>Eukaryota</taxon>
        <taxon>Metamonada</taxon>
        <taxon>Diplomonadida</taxon>
        <taxon>Hexamitidae</taxon>
        <taxon>Hexamitinae</taxon>
        <taxon>Spironucleus</taxon>
    </lineage>
</organism>
<name>V6LYY0_9EUKA</name>
<dbReference type="VEuPathDB" id="GiardiaDB:SS50377_24411"/>
<dbReference type="AlphaFoldDB" id="V6LYY0"/>
<reference evidence="3" key="2">
    <citation type="submission" date="2020-12" db="EMBL/GenBank/DDBJ databases">
        <title>New Spironucleus salmonicida genome in near-complete chromosomes.</title>
        <authorList>
            <person name="Xu F."/>
            <person name="Kurt Z."/>
            <person name="Jimenez-Gonzalez A."/>
            <person name="Astvaldsson A."/>
            <person name="Andersson J.O."/>
            <person name="Svard S.G."/>
        </authorList>
    </citation>
    <scope>NUCLEOTIDE SEQUENCE</scope>
    <source>
        <strain evidence="3">ATCC 50377</strain>
    </source>
</reference>